<evidence type="ECO:0000313" key="2">
    <source>
        <dbReference type="EMBL" id="KAJ8734098.1"/>
    </source>
</evidence>
<comment type="caution">
    <text evidence="2">The sequence shown here is derived from an EMBL/GenBank/DDBJ whole genome shotgun (WGS) entry which is preliminary data.</text>
</comment>
<sequence length="118" mass="14326">MTPCARTFLSSQTDRRDALNCLVIMNKKPSTANLSAYKRKRYAEIKNDPEMYEREKEKERLRYIMKKEKRQVIPIDEKSPRDQRQQRKKWREASKRYRENKKVKLDMGRVPQMGLEEC</sequence>
<keyword evidence="3" id="KW-1185">Reference proteome</keyword>
<protein>
    <submittedName>
        <fullName evidence="2">Uncharacterized protein</fullName>
    </submittedName>
</protein>
<feature type="region of interest" description="Disordered" evidence="1">
    <location>
        <begin position="72"/>
        <end position="118"/>
    </location>
</feature>
<reference evidence="2" key="1">
    <citation type="submission" date="2023-03" db="EMBL/GenBank/DDBJ databases">
        <title>Chromosome-level genomes of two armyworms, Mythimna separata and Mythimna loreyi, provide insights into the biosynthesis and reception of sex pheromones.</title>
        <authorList>
            <person name="Zhao H."/>
        </authorList>
    </citation>
    <scope>NUCLEOTIDE SEQUENCE</scope>
    <source>
        <strain evidence="2">BeijingLab</strain>
        <tissue evidence="2">Pupa</tissue>
    </source>
</reference>
<evidence type="ECO:0000313" key="3">
    <source>
        <dbReference type="Proteomes" id="UP001231518"/>
    </source>
</evidence>
<dbReference type="Proteomes" id="UP001231518">
    <property type="component" value="Chromosome 5"/>
</dbReference>
<accession>A0AAD7Z105</accession>
<proteinExistence type="predicted"/>
<name>A0AAD7Z105_MYTSE</name>
<dbReference type="AlphaFoldDB" id="A0AAD7Z105"/>
<feature type="compositionally biased region" description="Basic and acidic residues" evidence="1">
    <location>
        <begin position="75"/>
        <end position="107"/>
    </location>
</feature>
<organism evidence="2 3">
    <name type="scientific">Mythimna separata</name>
    <name type="common">Oriental armyworm</name>
    <name type="synonym">Pseudaletia separata</name>
    <dbReference type="NCBI Taxonomy" id="271217"/>
    <lineage>
        <taxon>Eukaryota</taxon>
        <taxon>Metazoa</taxon>
        <taxon>Ecdysozoa</taxon>
        <taxon>Arthropoda</taxon>
        <taxon>Hexapoda</taxon>
        <taxon>Insecta</taxon>
        <taxon>Pterygota</taxon>
        <taxon>Neoptera</taxon>
        <taxon>Endopterygota</taxon>
        <taxon>Lepidoptera</taxon>
        <taxon>Glossata</taxon>
        <taxon>Ditrysia</taxon>
        <taxon>Noctuoidea</taxon>
        <taxon>Noctuidae</taxon>
        <taxon>Noctuinae</taxon>
        <taxon>Hadenini</taxon>
        <taxon>Mythimna</taxon>
    </lineage>
</organism>
<evidence type="ECO:0000256" key="1">
    <source>
        <dbReference type="SAM" id="MobiDB-lite"/>
    </source>
</evidence>
<gene>
    <name evidence="2" type="ORF">PYW07_014649</name>
</gene>
<dbReference type="EMBL" id="JARGEI010000003">
    <property type="protein sequence ID" value="KAJ8734098.1"/>
    <property type="molecule type" value="Genomic_DNA"/>
</dbReference>